<dbReference type="PANTHER" id="PTHR23312:SF8">
    <property type="entry name" value="ARMADILLO REPEAT-CONTAINING PROTEIN 5"/>
    <property type="match status" value="1"/>
</dbReference>
<dbReference type="PROSITE" id="PS50097">
    <property type="entry name" value="BTB"/>
    <property type="match status" value="1"/>
</dbReference>
<feature type="domain" description="BTB" evidence="1">
    <location>
        <begin position="547"/>
        <end position="621"/>
    </location>
</feature>
<dbReference type="Gene3D" id="1.25.10.10">
    <property type="entry name" value="Leucine-rich Repeat Variant"/>
    <property type="match status" value="1"/>
</dbReference>
<accession>A0A8C6SXQ4</accession>
<reference evidence="2" key="1">
    <citation type="submission" date="2025-08" db="UniProtKB">
        <authorList>
            <consortium name="Ensembl"/>
        </authorList>
    </citation>
    <scope>IDENTIFICATION</scope>
</reference>
<organism evidence="2 3">
    <name type="scientific">Neogobius melanostomus</name>
    <name type="common">round goby</name>
    <dbReference type="NCBI Taxonomy" id="47308"/>
    <lineage>
        <taxon>Eukaryota</taxon>
        <taxon>Metazoa</taxon>
        <taxon>Chordata</taxon>
        <taxon>Craniata</taxon>
        <taxon>Vertebrata</taxon>
        <taxon>Euteleostomi</taxon>
        <taxon>Actinopterygii</taxon>
        <taxon>Neopterygii</taxon>
        <taxon>Teleostei</taxon>
        <taxon>Neoteleostei</taxon>
        <taxon>Acanthomorphata</taxon>
        <taxon>Gobiaria</taxon>
        <taxon>Gobiiformes</taxon>
        <taxon>Gobioidei</taxon>
        <taxon>Gobiidae</taxon>
        <taxon>Benthophilinae</taxon>
        <taxon>Neogobiini</taxon>
        <taxon>Neogobius</taxon>
    </lineage>
</organism>
<dbReference type="InterPro" id="IPR000210">
    <property type="entry name" value="BTB/POZ_dom"/>
</dbReference>
<dbReference type="InterPro" id="IPR055445">
    <property type="entry name" value="ARM_ARMC5"/>
</dbReference>
<sequence>EAMRKHVALLSIQNRAARVLGNLAMYPENSALVHAAGETLCHCFSTLRSSAARALFYLSDTPCHRVSLVSQGAVAALCPLVGPELPVALRRASLRALHELTRGCGVDCARQLVRCGALAQLGLALEPGEEGGALEELALKTLANLCAQGCLRPLVGSLGAVRRFVEEVKKDALKSGLFLKALCLCCKEAVNRAKVKECGGLELLIGFLAAHQSHPLSRFVIQACVDFVFDEAAVEQFLELGLAPLLVERLVRLSKGEEPVSAFRLSSPLRRRPRDKPCVLRLPLETPPSLTRPTSYHPYHPEPWTPESPVLLLLSRFSHVSDPSAALANCAAVSGLLLYLTSRGDPSGRCFRMLLRLSNNPNCLQALVRAGAGALIRYRLCDRGEGEDEEGEEPRGRPRTRLSLLTNLQLQCESGFGAGVLSHIMLSGTESDRLHCALSLPLLTSNKTLLRKLLLDGGGLQFVLQPLGGNTDSDQTDPAQTQTPDLPLRSLYCPLLVGCLSALTALAKPSNKTRFGATDVINERVQPPPGKKPRLDQPPCPYDDATFDLTFLLDDGAEIPANRVAVSGEETSSGSEYFRALLRGGFGEADGEGAIPIGDVSAAMLTPVLHYLHGCRLANGDATRGRCRALEAVVNARPSRSDDFEKTALGEAMIGACRFLVGDLQKELEEVCVSLLDSGDIFEKENAASRSPVAKDELTPGNGSCSSVLDLLPEIYWFSQRHSYRRLGASCLSLLTRPRFSQAKAGECLSRLAREADSVDALRKDLVALAANALS</sequence>
<dbReference type="SUPFAM" id="SSF48371">
    <property type="entry name" value="ARM repeat"/>
    <property type="match status" value="2"/>
</dbReference>
<dbReference type="Gene3D" id="3.30.710.10">
    <property type="entry name" value="Potassium Channel Kv1.1, Chain A"/>
    <property type="match status" value="1"/>
</dbReference>
<proteinExistence type="predicted"/>
<keyword evidence="3" id="KW-1185">Reference proteome</keyword>
<evidence type="ECO:0000259" key="1">
    <source>
        <dbReference type="PROSITE" id="PS50097"/>
    </source>
</evidence>
<dbReference type="InterPro" id="IPR011333">
    <property type="entry name" value="SKP1/BTB/POZ_sf"/>
</dbReference>
<dbReference type="Proteomes" id="UP000694523">
    <property type="component" value="Unplaced"/>
</dbReference>
<dbReference type="InterPro" id="IPR011989">
    <property type="entry name" value="ARM-like"/>
</dbReference>
<dbReference type="InterPro" id="IPR016024">
    <property type="entry name" value="ARM-type_fold"/>
</dbReference>
<reference evidence="2" key="2">
    <citation type="submission" date="2025-09" db="UniProtKB">
        <authorList>
            <consortium name="Ensembl"/>
        </authorList>
    </citation>
    <scope>IDENTIFICATION</scope>
</reference>
<name>A0A8C6SXQ4_9GOBI</name>
<dbReference type="Pfam" id="PF24768">
    <property type="entry name" value="ARM_ARMC5"/>
    <property type="match status" value="1"/>
</dbReference>
<dbReference type="AlphaFoldDB" id="A0A8C6SXQ4"/>
<dbReference type="GO" id="GO:0009653">
    <property type="term" value="P:anatomical structure morphogenesis"/>
    <property type="evidence" value="ECO:0007669"/>
    <property type="project" value="TreeGrafter"/>
</dbReference>
<protein>
    <submittedName>
        <fullName evidence="2">Armadillo repeat containing 5</fullName>
    </submittedName>
</protein>
<dbReference type="Ensembl" id="ENSNMLT00000014847.1">
    <property type="protein sequence ID" value="ENSNMLP00000013187.1"/>
    <property type="gene ID" value="ENSNMLG00000008862.1"/>
</dbReference>
<evidence type="ECO:0000313" key="2">
    <source>
        <dbReference type="Ensembl" id="ENSNMLP00000013187.1"/>
    </source>
</evidence>
<dbReference type="GO" id="GO:0005829">
    <property type="term" value="C:cytosol"/>
    <property type="evidence" value="ECO:0007669"/>
    <property type="project" value="TreeGrafter"/>
</dbReference>
<evidence type="ECO:0000313" key="3">
    <source>
        <dbReference type="Proteomes" id="UP000694523"/>
    </source>
</evidence>
<dbReference type="PANTHER" id="PTHR23312">
    <property type="entry name" value="ARMC5 ARMADILLO REPEAT-CONTAINING -RELATED"/>
    <property type="match status" value="1"/>
</dbReference>